<gene>
    <name evidence="3" type="ORF">GCM10025869_19120</name>
</gene>
<dbReference type="EMBL" id="BSVA01000001">
    <property type="protein sequence ID" value="GMA91383.1"/>
    <property type="molecule type" value="Genomic_DNA"/>
</dbReference>
<comment type="caution">
    <text evidence="3">The sequence shown here is derived from an EMBL/GenBank/DDBJ whole genome shotgun (WGS) entry which is preliminary data.</text>
</comment>
<feature type="signal peptide" evidence="2">
    <location>
        <begin position="1"/>
        <end position="34"/>
    </location>
</feature>
<feature type="compositionally biased region" description="Pro residues" evidence="1">
    <location>
        <begin position="48"/>
        <end position="58"/>
    </location>
</feature>
<evidence type="ECO:0000256" key="2">
    <source>
        <dbReference type="SAM" id="SignalP"/>
    </source>
</evidence>
<evidence type="ECO:0008006" key="5">
    <source>
        <dbReference type="Google" id="ProtNLM"/>
    </source>
</evidence>
<dbReference type="PROSITE" id="PS51257">
    <property type="entry name" value="PROKAR_LIPOPROTEIN"/>
    <property type="match status" value="1"/>
</dbReference>
<reference evidence="4" key="1">
    <citation type="journal article" date="2019" name="Int. J. Syst. Evol. Microbiol.">
        <title>The Global Catalogue of Microorganisms (GCM) 10K type strain sequencing project: providing services to taxonomists for standard genome sequencing and annotation.</title>
        <authorList>
            <consortium name="The Broad Institute Genomics Platform"/>
            <consortium name="The Broad Institute Genome Sequencing Center for Infectious Disease"/>
            <person name="Wu L."/>
            <person name="Ma J."/>
        </authorList>
    </citation>
    <scope>NUCLEOTIDE SEQUENCE [LARGE SCALE GENOMIC DNA]</scope>
    <source>
        <strain evidence="4">NBRC 108755</strain>
    </source>
</reference>
<sequence>MLKLLSNRATHAAALAVAVALLLTACISPQTAGASGTSADTNLYMGELPPPAPLPPPQNCLRCPTARPM</sequence>
<feature type="region of interest" description="Disordered" evidence="1">
    <location>
        <begin position="43"/>
        <end position="69"/>
    </location>
</feature>
<organism evidence="3 4">
    <name type="scientific">Homoserinibacter gongjuensis</name>
    <dbReference type="NCBI Taxonomy" id="1162968"/>
    <lineage>
        <taxon>Bacteria</taxon>
        <taxon>Bacillati</taxon>
        <taxon>Actinomycetota</taxon>
        <taxon>Actinomycetes</taxon>
        <taxon>Micrococcales</taxon>
        <taxon>Microbacteriaceae</taxon>
        <taxon>Homoserinibacter</taxon>
    </lineage>
</organism>
<name>A0ABQ6JVH9_9MICO</name>
<proteinExistence type="predicted"/>
<keyword evidence="2" id="KW-0732">Signal</keyword>
<dbReference type="RefSeq" id="WP_284299687.1">
    <property type="nucleotide sequence ID" value="NZ_BSVA01000001.1"/>
</dbReference>
<evidence type="ECO:0000256" key="1">
    <source>
        <dbReference type="SAM" id="MobiDB-lite"/>
    </source>
</evidence>
<protein>
    <recommendedName>
        <fullName evidence="5">Lipoprotein</fullName>
    </recommendedName>
</protein>
<accession>A0ABQ6JVH9</accession>
<dbReference type="Proteomes" id="UP001157069">
    <property type="component" value="Unassembled WGS sequence"/>
</dbReference>
<feature type="chain" id="PRO_5047165554" description="Lipoprotein" evidence="2">
    <location>
        <begin position="35"/>
        <end position="69"/>
    </location>
</feature>
<keyword evidence="4" id="KW-1185">Reference proteome</keyword>
<evidence type="ECO:0000313" key="3">
    <source>
        <dbReference type="EMBL" id="GMA91383.1"/>
    </source>
</evidence>
<evidence type="ECO:0000313" key="4">
    <source>
        <dbReference type="Proteomes" id="UP001157069"/>
    </source>
</evidence>